<dbReference type="InterPro" id="IPR004714">
    <property type="entry name" value="Cyt_oxidase_maturation_cbb3"/>
</dbReference>
<gene>
    <name evidence="1" type="ORF">AIOL_000222</name>
</gene>
<dbReference type="PANTHER" id="PTHR41532">
    <property type="entry name" value="FIXS PROTEIN"/>
    <property type="match status" value="1"/>
</dbReference>
<proteinExistence type="predicted"/>
<organism evidence="1 2">
    <name type="scientific">Candidatus Rhodobacter oscarellae</name>
    <dbReference type="NCBI Taxonomy" id="1675527"/>
    <lineage>
        <taxon>Bacteria</taxon>
        <taxon>Pseudomonadati</taxon>
        <taxon>Pseudomonadota</taxon>
        <taxon>Alphaproteobacteria</taxon>
        <taxon>Rhodobacterales</taxon>
        <taxon>Rhodobacter group</taxon>
        <taxon>Rhodobacter</taxon>
    </lineage>
</organism>
<dbReference type="STRING" id="1675527.AIOL_000222"/>
<dbReference type="NCBIfam" id="TIGR00847">
    <property type="entry name" value="ccoS"/>
    <property type="match status" value="1"/>
</dbReference>
<dbReference type="OrthoDB" id="9802763at2"/>
<dbReference type="RefSeq" id="WP_049641200.1">
    <property type="nucleotide sequence ID" value="NZ_LFTY01000001.1"/>
</dbReference>
<sequence length="45" mass="4943">MNVLVILIPVSLILGGAGLAAFIWSLRTRQYDDPDGEAMRVLIED</sequence>
<dbReference type="PANTHER" id="PTHR41532:SF1">
    <property type="entry name" value="FIXS PROTEIN"/>
    <property type="match status" value="1"/>
</dbReference>
<name>A0A0J9EBQ0_9RHOB</name>
<accession>A0A0J9EBQ0</accession>
<keyword evidence="2" id="KW-1185">Reference proteome</keyword>
<dbReference type="PATRIC" id="fig|1675527.3.peg.263"/>
<protein>
    <submittedName>
        <fullName evidence="1">Type cbb3 cytochrome oxidase biogenesis protein CcoS</fullName>
    </submittedName>
</protein>
<dbReference type="EMBL" id="LFTY01000001">
    <property type="protein sequence ID" value="KMW60071.1"/>
    <property type="molecule type" value="Genomic_DNA"/>
</dbReference>
<comment type="caution">
    <text evidence="1">The sequence shown here is derived from an EMBL/GenBank/DDBJ whole genome shotgun (WGS) entry which is preliminary data.</text>
</comment>
<evidence type="ECO:0000313" key="2">
    <source>
        <dbReference type="Proteomes" id="UP000037178"/>
    </source>
</evidence>
<dbReference type="Pfam" id="PF03597">
    <property type="entry name" value="FixS"/>
    <property type="match status" value="1"/>
</dbReference>
<dbReference type="Proteomes" id="UP000037178">
    <property type="component" value="Unassembled WGS sequence"/>
</dbReference>
<reference evidence="1 2" key="1">
    <citation type="submission" date="2015-06" db="EMBL/GenBank/DDBJ databases">
        <title>Draft genome sequence of an Alphaproteobacteria species associated to the Mediterranean sponge Oscarella lobularis.</title>
        <authorList>
            <person name="Jourda C."/>
            <person name="Santini S."/>
            <person name="Claverie J.-M."/>
        </authorList>
    </citation>
    <scope>NUCLEOTIDE SEQUENCE [LARGE SCALE GENOMIC DNA]</scope>
    <source>
        <strain evidence="1">IGS</strain>
    </source>
</reference>
<dbReference type="AlphaFoldDB" id="A0A0J9EBQ0"/>
<evidence type="ECO:0000313" key="1">
    <source>
        <dbReference type="EMBL" id="KMW60071.1"/>
    </source>
</evidence>